<dbReference type="InterPro" id="IPR027413">
    <property type="entry name" value="GROEL-like_equatorial_sf"/>
</dbReference>
<dbReference type="AlphaFoldDB" id="A0A7J2T990"/>
<dbReference type="CDD" id="cd03343">
    <property type="entry name" value="cpn60"/>
    <property type="match status" value="1"/>
</dbReference>
<dbReference type="Pfam" id="PF00118">
    <property type="entry name" value="Cpn60_TCP1"/>
    <property type="match status" value="1"/>
</dbReference>
<dbReference type="InterPro" id="IPR027409">
    <property type="entry name" value="GroEL-like_apical_dom_sf"/>
</dbReference>
<dbReference type="InterPro" id="IPR017998">
    <property type="entry name" value="Chaperone_TCP-1"/>
</dbReference>
<dbReference type="InterPro" id="IPR002423">
    <property type="entry name" value="Cpn60/GroEL/TCP-1"/>
</dbReference>
<dbReference type="PRINTS" id="PR00304">
    <property type="entry name" value="TCOMPLEXTCP1"/>
</dbReference>
<dbReference type="GO" id="GO:0016887">
    <property type="term" value="F:ATP hydrolysis activity"/>
    <property type="evidence" value="ECO:0007669"/>
    <property type="project" value="InterPro"/>
</dbReference>
<dbReference type="PROSITE" id="PS00751">
    <property type="entry name" value="TCP1_2"/>
    <property type="match status" value="1"/>
</dbReference>
<gene>
    <name evidence="6" type="ORF">ENP99_00610</name>
</gene>
<dbReference type="Gene3D" id="3.30.260.10">
    <property type="entry name" value="TCP-1-like chaperonin intermediate domain"/>
    <property type="match status" value="1"/>
</dbReference>
<organism evidence="6">
    <name type="scientific">Ignisphaera aggregans</name>
    <dbReference type="NCBI Taxonomy" id="334771"/>
    <lineage>
        <taxon>Archaea</taxon>
        <taxon>Thermoproteota</taxon>
        <taxon>Thermoprotei</taxon>
        <taxon>Desulfurococcales</taxon>
        <taxon>Desulfurococcaceae</taxon>
        <taxon>Ignisphaera</taxon>
    </lineage>
</organism>
<dbReference type="PROSITE" id="PS00750">
    <property type="entry name" value="TCP1_1"/>
    <property type="match status" value="1"/>
</dbReference>
<dbReference type="PROSITE" id="PS00995">
    <property type="entry name" value="TCP1_3"/>
    <property type="match status" value="1"/>
</dbReference>
<dbReference type="InterPro" id="IPR002194">
    <property type="entry name" value="Chaperonin_TCP-1_CS"/>
</dbReference>
<dbReference type="SUPFAM" id="SSF48592">
    <property type="entry name" value="GroEL equatorial domain-like"/>
    <property type="match status" value="1"/>
</dbReference>
<comment type="similarity">
    <text evidence="1 5">Belongs to the TCP-1 chaperonin family.</text>
</comment>
<dbReference type="Gene3D" id="1.10.560.10">
    <property type="entry name" value="GroEL-like equatorial domain"/>
    <property type="match status" value="1"/>
</dbReference>
<dbReference type="GO" id="GO:0051082">
    <property type="term" value="F:unfolded protein binding"/>
    <property type="evidence" value="ECO:0007669"/>
    <property type="project" value="InterPro"/>
</dbReference>
<comment type="caution">
    <text evidence="6">The sequence shown here is derived from an EMBL/GenBank/DDBJ whole genome shotgun (WGS) entry which is preliminary data.</text>
</comment>
<dbReference type="Gene3D" id="3.50.7.10">
    <property type="entry name" value="GroEL"/>
    <property type="match status" value="1"/>
</dbReference>
<evidence type="ECO:0000256" key="3">
    <source>
        <dbReference type="ARBA" id="ARBA00022840"/>
    </source>
</evidence>
<dbReference type="InterPro" id="IPR054827">
    <property type="entry name" value="thermosome_alpha"/>
</dbReference>
<proteinExistence type="inferred from homology"/>
<evidence type="ECO:0000256" key="2">
    <source>
        <dbReference type="ARBA" id="ARBA00022741"/>
    </source>
</evidence>
<sequence length="554" mass="60442">MAAASQPVYEPTGIPVIILKEGTSRSAGRDALRANIMAALTIAEMLKTTYGPKGMDKMLVDALGDVTITNDGATILDKMDVQHPAAKMLVQIAKGQDEEAGDGTKTAVIFAGELLKRAEELIDKGLHPTIIVSGYKRALDYAIQVANNIAESVDVESSDADAILRKVALSALTSKAVHGAREHIADLVVKSVRQVAEKRGDKWVVDLDNVQIIKKKGAGLVDSLLVYGVVLDKEVVHPAMPRRVENAKIALLDAPLEVEKPEIDAEIRISDPLQMKRFLEEKENILRDMVEKIAAVGANVVICQKGIDDVAQHYLAKKGIMAVRRVKRSDMEKLERATGGRIVSNIEDLTERDLGECALVEERKVGEDKMVFVEKCKNPRAVSIVLRAGLERLVDEAERSLRDALSAVADIFRLPKVVYGAGAFEIELAKYIRDYANKVGGKEGLAVETFAKALEGVVETLVVNAGLDPVDMLMKLRAEHMKSDGKWAGVDVFTGNIIDSKQLGVVEPLLVKLSALKAGTEAATLILRIDDVIAAARRKEEEKKEEKKKEEEEK</sequence>
<name>A0A7J2T990_9CREN</name>
<dbReference type="SUPFAM" id="SSF52029">
    <property type="entry name" value="GroEL apical domain-like"/>
    <property type="match status" value="1"/>
</dbReference>
<dbReference type="InterPro" id="IPR012714">
    <property type="entry name" value="Thermosome_arc"/>
</dbReference>
<evidence type="ECO:0000256" key="1">
    <source>
        <dbReference type="ARBA" id="ARBA00008020"/>
    </source>
</evidence>
<dbReference type="NCBIfam" id="NF041083">
    <property type="entry name" value="thermosome_beta"/>
    <property type="match status" value="1"/>
</dbReference>
<reference evidence="6" key="1">
    <citation type="journal article" date="2020" name="mSystems">
        <title>Genome- and Community-Level Interaction Insights into Carbon Utilization and Element Cycling Functions of Hydrothermarchaeota in Hydrothermal Sediment.</title>
        <authorList>
            <person name="Zhou Z."/>
            <person name="Liu Y."/>
            <person name="Xu W."/>
            <person name="Pan J."/>
            <person name="Luo Z.H."/>
            <person name="Li M."/>
        </authorList>
    </citation>
    <scope>NUCLEOTIDE SEQUENCE [LARGE SCALE GENOMIC DNA]</scope>
    <source>
        <strain evidence="6">SpSt-27</strain>
    </source>
</reference>
<dbReference type="NCBIfam" id="NF041082">
    <property type="entry name" value="thermosome_alpha"/>
    <property type="match status" value="1"/>
</dbReference>
<dbReference type="GO" id="GO:0140662">
    <property type="term" value="F:ATP-dependent protein folding chaperone"/>
    <property type="evidence" value="ECO:0007669"/>
    <property type="project" value="InterPro"/>
</dbReference>
<dbReference type="PANTHER" id="PTHR11353">
    <property type="entry name" value="CHAPERONIN"/>
    <property type="match status" value="1"/>
</dbReference>
<keyword evidence="4 5" id="KW-0143">Chaperone</keyword>
<evidence type="ECO:0000313" key="6">
    <source>
        <dbReference type="EMBL" id="HEH30610.1"/>
    </source>
</evidence>
<evidence type="ECO:0000256" key="4">
    <source>
        <dbReference type="ARBA" id="ARBA00023186"/>
    </source>
</evidence>
<dbReference type="EMBL" id="DSLL01000003">
    <property type="protein sequence ID" value="HEH30610.1"/>
    <property type="molecule type" value="Genomic_DNA"/>
</dbReference>
<dbReference type="InterPro" id="IPR053374">
    <property type="entry name" value="TCP-1_chaperonin"/>
</dbReference>
<dbReference type="InterPro" id="IPR027410">
    <property type="entry name" value="TCP-1-like_intermed_sf"/>
</dbReference>
<protein>
    <submittedName>
        <fullName evidence="6">Thermosome subunit</fullName>
    </submittedName>
</protein>
<accession>A0A7J2T990</accession>
<evidence type="ECO:0000256" key="5">
    <source>
        <dbReference type="RuleBase" id="RU004187"/>
    </source>
</evidence>
<dbReference type="SUPFAM" id="SSF54849">
    <property type="entry name" value="GroEL-intermediate domain like"/>
    <property type="match status" value="1"/>
</dbReference>
<keyword evidence="3 5" id="KW-0067">ATP-binding</keyword>
<dbReference type="GO" id="GO:0005524">
    <property type="term" value="F:ATP binding"/>
    <property type="evidence" value="ECO:0007669"/>
    <property type="project" value="UniProtKB-KW"/>
</dbReference>
<keyword evidence="2 5" id="KW-0547">Nucleotide-binding</keyword>
<dbReference type="NCBIfam" id="TIGR02339">
    <property type="entry name" value="thermosome_arch"/>
    <property type="match status" value="1"/>
</dbReference>